<dbReference type="InterPro" id="IPR039896">
    <property type="entry name" value="Red-like"/>
</dbReference>
<gene>
    <name evidence="6" type="ORF">PITG_09527</name>
</gene>
<dbReference type="Proteomes" id="UP000006643">
    <property type="component" value="Unassembled WGS sequence"/>
</dbReference>
<feature type="compositionally biased region" description="Basic and acidic residues" evidence="3">
    <location>
        <begin position="305"/>
        <end position="319"/>
    </location>
</feature>
<feature type="compositionally biased region" description="Basic and acidic residues" evidence="3">
    <location>
        <begin position="417"/>
        <end position="428"/>
    </location>
</feature>
<evidence type="ECO:0000313" key="7">
    <source>
        <dbReference type="Proteomes" id="UP000006643"/>
    </source>
</evidence>
<feature type="compositionally biased region" description="Basic and acidic residues" evidence="3">
    <location>
        <begin position="335"/>
        <end position="376"/>
    </location>
</feature>
<feature type="region of interest" description="Disordered" evidence="3">
    <location>
        <begin position="1"/>
        <end position="84"/>
    </location>
</feature>
<protein>
    <submittedName>
        <fullName evidence="6">Transmembrane protein, putative</fullName>
    </submittedName>
</protein>
<feature type="compositionally biased region" description="Basic residues" evidence="3">
    <location>
        <begin position="243"/>
        <end position="254"/>
    </location>
</feature>
<dbReference type="Pfam" id="PF07808">
    <property type="entry name" value="RED_N"/>
    <property type="match status" value="1"/>
</dbReference>
<feature type="compositionally biased region" description="Basic and acidic residues" evidence="3">
    <location>
        <begin position="68"/>
        <end position="81"/>
    </location>
</feature>
<reference evidence="7" key="1">
    <citation type="journal article" date="2009" name="Nature">
        <title>Genome sequence and analysis of the Irish potato famine pathogen Phytophthora infestans.</title>
        <authorList>
            <consortium name="The Broad Institute Genome Sequencing Platform"/>
            <person name="Haas B.J."/>
            <person name="Kamoun S."/>
            <person name="Zody M.C."/>
            <person name="Jiang R.H."/>
            <person name="Handsaker R.E."/>
            <person name="Cano L.M."/>
            <person name="Grabherr M."/>
            <person name="Kodira C.D."/>
            <person name="Raffaele S."/>
            <person name="Torto-Alalibo T."/>
            <person name="Bozkurt T.O."/>
            <person name="Ah-Fong A.M."/>
            <person name="Alvarado L."/>
            <person name="Anderson V.L."/>
            <person name="Armstrong M.R."/>
            <person name="Avrova A."/>
            <person name="Baxter L."/>
            <person name="Beynon J."/>
            <person name="Boevink P.C."/>
            <person name="Bollmann S.R."/>
            <person name="Bos J.I."/>
            <person name="Bulone V."/>
            <person name="Cai G."/>
            <person name="Cakir C."/>
            <person name="Carrington J.C."/>
            <person name="Chawner M."/>
            <person name="Conti L."/>
            <person name="Costanzo S."/>
            <person name="Ewan R."/>
            <person name="Fahlgren N."/>
            <person name="Fischbach M.A."/>
            <person name="Fugelstad J."/>
            <person name="Gilroy E.M."/>
            <person name="Gnerre S."/>
            <person name="Green P.J."/>
            <person name="Grenville-Briggs L.J."/>
            <person name="Griffith J."/>
            <person name="Grunwald N.J."/>
            <person name="Horn K."/>
            <person name="Horner N.R."/>
            <person name="Hu C.H."/>
            <person name="Huitema E."/>
            <person name="Jeong D.H."/>
            <person name="Jones A.M."/>
            <person name="Jones J.D."/>
            <person name="Jones R.W."/>
            <person name="Karlsson E.K."/>
            <person name="Kunjeti S.G."/>
            <person name="Lamour K."/>
            <person name="Liu Z."/>
            <person name="Ma L."/>
            <person name="Maclean D."/>
            <person name="Chibucos M.C."/>
            <person name="McDonald H."/>
            <person name="McWalters J."/>
            <person name="Meijer H.J."/>
            <person name="Morgan W."/>
            <person name="Morris P.F."/>
            <person name="Munro C.A."/>
            <person name="O'Neill K."/>
            <person name="Ospina-Giraldo M."/>
            <person name="Pinzon A."/>
            <person name="Pritchard L."/>
            <person name="Ramsahoye B."/>
            <person name="Ren Q."/>
            <person name="Restrepo S."/>
            <person name="Roy S."/>
            <person name="Sadanandom A."/>
            <person name="Savidor A."/>
            <person name="Schornack S."/>
            <person name="Schwartz D.C."/>
            <person name="Schumann U.D."/>
            <person name="Schwessinger B."/>
            <person name="Seyer L."/>
            <person name="Sharpe T."/>
            <person name="Silvar C."/>
            <person name="Song J."/>
            <person name="Studholme D.J."/>
            <person name="Sykes S."/>
            <person name="Thines M."/>
            <person name="van de Vondervoort P.J."/>
            <person name="Phuntumart V."/>
            <person name="Wawra S."/>
            <person name="Weide R."/>
            <person name="Win J."/>
            <person name="Young C."/>
            <person name="Zhou S."/>
            <person name="Fry W."/>
            <person name="Meyers B.C."/>
            <person name="van West P."/>
            <person name="Ristaino J."/>
            <person name="Govers F."/>
            <person name="Birch P.R."/>
            <person name="Whisson S.C."/>
            <person name="Judelson H.S."/>
            <person name="Nusbaum C."/>
        </authorList>
    </citation>
    <scope>NUCLEOTIDE SEQUENCE [LARGE SCALE GENOMIC DNA]</scope>
    <source>
        <strain evidence="7">T30-4</strain>
    </source>
</reference>
<dbReference type="VEuPathDB" id="FungiDB:PITG_09527"/>
<keyword evidence="4" id="KW-1133">Transmembrane helix</keyword>
<dbReference type="GeneID" id="9461504"/>
<feature type="compositionally biased region" description="Basic residues" evidence="3">
    <location>
        <begin position="39"/>
        <end position="50"/>
    </location>
</feature>
<keyword evidence="4" id="KW-0472">Membrane</keyword>
<dbReference type="HOGENOM" id="CLU_028374_0_0_1"/>
<feature type="transmembrane region" description="Helical" evidence="4">
    <location>
        <begin position="603"/>
        <end position="624"/>
    </location>
</feature>
<accession>D0NC74</accession>
<evidence type="ECO:0000313" key="6">
    <source>
        <dbReference type="EMBL" id="EEY55588.1"/>
    </source>
</evidence>
<keyword evidence="4 6" id="KW-0812">Transmembrane</keyword>
<evidence type="ECO:0000259" key="5">
    <source>
        <dbReference type="Pfam" id="PF07808"/>
    </source>
</evidence>
<keyword evidence="2" id="KW-0539">Nucleus</keyword>
<dbReference type="AlphaFoldDB" id="D0NC74"/>
<evidence type="ECO:0000256" key="1">
    <source>
        <dbReference type="ARBA" id="ARBA00004123"/>
    </source>
</evidence>
<feature type="transmembrane region" description="Helical" evidence="4">
    <location>
        <begin position="521"/>
        <end position="548"/>
    </location>
</feature>
<feature type="domain" description="RED-like N-terminal" evidence="5">
    <location>
        <begin position="52"/>
        <end position="254"/>
    </location>
</feature>
<feature type="transmembrane region" description="Helical" evidence="4">
    <location>
        <begin position="569"/>
        <end position="591"/>
    </location>
</feature>
<name>D0NC74_PHYIT</name>
<dbReference type="RefSeq" id="XP_002903164.1">
    <property type="nucleotide sequence ID" value="XM_002903118.1"/>
</dbReference>
<dbReference type="InterPro" id="IPR012916">
    <property type="entry name" value="RED_N"/>
</dbReference>
<evidence type="ECO:0000256" key="4">
    <source>
        <dbReference type="SAM" id="Phobius"/>
    </source>
</evidence>
<dbReference type="OMA" id="WHAENRR"/>
<sequence length="671" mass="75299">MNQDDFRQMLASGDASETKRSYGGKRNLSEADLFEIKKLSTKKAKKKSKKPTNATPADAAGPRPPKSQYRDRAAERRRGETGDMIDTEEFKHLDTQQSKFLGGDTEHTHLVKGLDFALLSQLKREKQKLLAEKQKQVRNESTASNLETVRPSDGKMAFKTRMGRLVYFHACQSTPESTTSVKSELFLPSRMYYTFNLSPTELESVPVSVQRSKEDCPEPDEVVSGTVNESLIDRVAELMSSKKNGKKMRKKKKTDRPIHHSDKQEIDGVEEEQNDVEMPETEVEAAVDEDEDIFPDVGDYVPMDQRTDDESADGSTKEAVKKAGYFSNLSAAITEKEEAARKKEEDAEREWKETLQKAVETQKKMEREKERREKAAKMTGGADDYAEYQGVGALGGDSDDEDDEETARRRKAAGLSGRKDIVDSDEKTRRKKQKQSNKLANDLEKINKIMEDKSSKSESFLLLRGSRATCWNTAHLVELVSPVYAHAACASSNAAEMADLERNDQFGFLYENRDPCNAIALLQLGVTLVSFFFTYTVWWSGLFGVIVAAMGYYGSVQPVIQSKVSFIQFYYFGNCFMLLLQAISAVVLFILVSEWKNFDSWAWGVIIFGTLSFGVQLFVTYVAIQRSHAYRAELMRNPPPAENVYGGNSSGTVYTAMGAGYKAPTAQIKTI</sequence>
<evidence type="ECO:0000256" key="2">
    <source>
        <dbReference type="ARBA" id="ARBA00023242"/>
    </source>
</evidence>
<dbReference type="EMBL" id="DS028132">
    <property type="protein sequence ID" value="EEY55588.1"/>
    <property type="molecule type" value="Genomic_DNA"/>
</dbReference>
<organism evidence="6 7">
    <name type="scientific">Phytophthora infestans (strain T30-4)</name>
    <name type="common">Potato late blight agent</name>
    <dbReference type="NCBI Taxonomy" id="403677"/>
    <lineage>
        <taxon>Eukaryota</taxon>
        <taxon>Sar</taxon>
        <taxon>Stramenopiles</taxon>
        <taxon>Oomycota</taxon>
        <taxon>Peronosporomycetes</taxon>
        <taxon>Peronosporales</taxon>
        <taxon>Peronosporaceae</taxon>
        <taxon>Phytophthora</taxon>
    </lineage>
</organism>
<proteinExistence type="predicted"/>
<dbReference type="OrthoDB" id="150814at2759"/>
<dbReference type="KEGG" id="pif:PITG_09527"/>
<evidence type="ECO:0000256" key="3">
    <source>
        <dbReference type="SAM" id="MobiDB-lite"/>
    </source>
</evidence>
<dbReference type="STRING" id="403677.D0NC74"/>
<feature type="region of interest" description="Disordered" evidence="3">
    <location>
        <begin position="242"/>
        <end position="319"/>
    </location>
</feature>
<keyword evidence="7" id="KW-1185">Reference proteome</keyword>
<comment type="subcellular location">
    <subcellularLocation>
        <location evidence="1">Nucleus</location>
    </subcellularLocation>
</comment>
<dbReference type="GO" id="GO:0005634">
    <property type="term" value="C:nucleus"/>
    <property type="evidence" value="ECO:0007669"/>
    <property type="project" value="UniProtKB-SubCell"/>
</dbReference>
<feature type="compositionally biased region" description="Acidic residues" evidence="3">
    <location>
        <begin position="267"/>
        <end position="294"/>
    </location>
</feature>
<dbReference type="eggNOG" id="KOG2498">
    <property type="taxonomic scope" value="Eukaryota"/>
</dbReference>
<dbReference type="PANTHER" id="PTHR12765">
    <property type="entry name" value="RED PROTEIN IK FACTOR CYTOKINE IK"/>
    <property type="match status" value="1"/>
</dbReference>
<feature type="region of interest" description="Disordered" evidence="3">
    <location>
        <begin position="335"/>
        <end position="438"/>
    </location>
</feature>
<dbReference type="InParanoid" id="D0NC74"/>
<feature type="compositionally biased region" description="Basic and acidic residues" evidence="3">
    <location>
        <begin position="255"/>
        <end position="266"/>
    </location>
</feature>